<accession>A0A920BTS6</accession>
<dbReference type="Pfam" id="PF03961">
    <property type="entry name" value="FapA"/>
    <property type="match status" value="1"/>
</dbReference>
<evidence type="ECO:0000259" key="2">
    <source>
        <dbReference type="Pfam" id="PF20250"/>
    </source>
</evidence>
<comment type="caution">
    <text evidence="3">The sequence shown here is derived from an EMBL/GenBank/DDBJ whole genome shotgun (WGS) entry which is preliminary data.</text>
</comment>
<dbReference type="GO" id="GO:0000902">
    <property type="term" value="P:cell morphogenesis"/>
    <property type="evidence" value="ECO:0007669"/>
    <property type="project" value="InterPro"/>
</dbReference>
<evidence type="ECO:0000256" key="1">
    <source>
        <dbReference type="SAM" id="Coils"/>
    </source>
</evidence>
<dbReference type="InterPro" id="IPR005646">
    <property type="entry name" value="FapA"/>
</dbReference>
<feature type="domain" description="Flagellar Assembly Protein A N-terminal region" evidence="2">
    <location>
        <begin position="5"/>
        <end position="170"/>
    </location>
</feature>
<reference evidence="3" key="1">
    <citation type="submission" date="2021-03" db="EMBL/GenBank/DDBJ databases">
        <title>Antimicrobial resistance genes in bacteria isolated from Japanese honey, and their potential for conferring macrolide and lincosamide resistance in the American foulbrood pathogen Paenibacillus larvae.</title>
        <authorList>
            <person name="Okamoto M."/>
            <person name="Kumagai M."/>
            <person name="Kanamori H."/>
            <person name="Takamatsu D."/>
        </authorList>
    </citation>
    <scope>NUCLEOTIDE SEQUENCE</scope>
    <source>
        <strain evidence="3">J27TS8</strain>
    </source>
</reference>
<dbReference type="InterPro" id="IPR046866">
    <property type="entry name" value="FapA_N"/>
</dbReference>
<dbReference type="PANTHER" id="PTHR38032:SF1">
    <property type="entry name" value="RNA-BINDING PROTEIN KHPB N-TERMINAL DOMAIN-CONTAINING PROTEIN"/>
    <property type="match status" value="1"/>
</dbReference>
<protein>
    <recommendedName>
        <fullName evidence="2">Flagellar Assembly Protein A N-terminal region domain-containing protein</fullName>
    </recommendedName>
</protein>
<dbReference type="AlphaFoldDB" id="A0A920BTS6"/>
<dbReference type="PANTHER" id="PTHR38032">
    <property type="entry name" value="POLYMERASE-RELATED"/>
    <property type="match status" value="1"/>
</dbReference>
<dbReference type="SUPFAM" id="SSF63848">
    <property type="entry name" value="Cell-division inhibitor MinC, C-terminal domain"/>
    <property type="match status" value="1"/>
</dbReference>
<sequence length="451" mass="49937">MEIPFRVRISKDQLKADIELIDKQDENFSISVNALETFLGEQNVSFGINHSLLHEIAAKPKVQNYPLTIAEGIEPKNGEDAHLILEIQKEESEKKEKINFREVLDIPSVKNGQVIAKIVPQTNGVNGRGVTGKLLPARDGKPLKTRAGKNVIKEGNQFIATTDGQVSVTQKMVTVNPVFEVNGDLDLKTGNINFIGNVVIRGNVPTGYEVIAGGDIKITGLVEGAQLIARGNILISGGITAGNRGKVVAGGSIQANYLNQADVRAGQDVIINTSSLHSQIEAKESIYCKQGHIIGGVLRSGKDIHVKEVGNHLFTKTELYVGYDSSIEQKEIELRKEMKELSENIKKLRMIENKLVEAAKIKGKPTTQEQVLIVKQRATKRQLELKLAQVEGELEAIEAKKGNREHYAVYIYEKIYPNTSLCFGKYVRVIQKTHSYVKFLLENKEIVFQPI</sequence>
<feature type="coiled-coil region" evidence="1">
    <location>
        <begin position="327"/>
        <end position="400"/>
    </location>
</feature>
<keyword evidence="1" id="KW-0175">Coiled coil</keyword>
<dbReference type="InterPro" id="IPR036145">
    <property type="entry name" value="MinC_C_sf"/>
</dbReference>
<name>A0A920BTS6_9BACI</name>
<dbReference type="Pfam" id="PF20250">
    <property type="entry name" value="FapA_N"/>
    <property type="match status" value="1"/>
</dbReference>
<gene>
    <name evidence="3" type="ORF">J27TS8_15450</name>
</gene>
<keyword evidence="4" id="KW-1185">Reference proteome</keyword>
<evidence type="ECO:0000313" key="3">
    <source>
        <dbReference type="EMBL" id="GIN61552.1"/>
    </source>
</evidence>
<dbReference type="InterPro" id="IPR046865">
    <property type="entry name" value="FapA_b_solenoid"/>
</dbReference>
<dbReference type="Proteomes" id="UP000682111">
    <property type="component" value="Unassembled WGS sequence"/>
</dbReference>
<organism evidence="3 4">
    <name type="scientific">Robertmurraya siralis</name>
    <dbReference type="NCBI Taxonomy" id="77777"/>
    <lineage>
        <taxon>Bacteria</taxon>
        <taxon>Bacillati</taxon>
        <taxon>Bacillota</taxon>
        <taxon>Bacilli</taxon>
        <taxon>Bacillales</taxon>
        <taxon>Bacillaceae</taxon>
        <taxon>Robertmurraya</taxon>
    </lineage>
</organism>
<proteinExistence type="predicted"/>
<dbReference type="EMBL" id="BORC01000002">
    <property type="protein sequence ID" value="GIN61552.1"/>
    <property type="molecule type" value="Genomic_DNA"/>
</dbReference>
<evidence type="ECO:0000313" key="4">
    <source>
        <dbReference type="Proteomes" id="UP000682111"/>
    </source>
</evidence>